<dbReference type="EMBL" id="CP073041">
    <property type="protein sequence ID" value="UXE64078.1"/>
    <property type="molecule type" value="Genomic_DNA"/>
</dbReference>
<feature type="compositionally biased region" description="Basic and acidic residues" evidence="1">
    <location>
        <begin position="26"/>
        <end position="46"/>
    </location>
</feature>
<reference evidence="2" key="1">
    <citation type="submission" date="2021-04" db="EMBL/GenBank/DDBJ databases">
        <title>Genome sequence of Woronichinia naegeliana from Washington state freshwater lake bloom.</title>
        <authorList>
            <person name="Dreher T.W."/>
        </authorList>
    </citation>
    <scope>NUCLEOTIDE SEQUENCE</scope>
    <source>
        <strain evidence="2">WA131</strain>
    </source>
</reference>
<feature type="compositionally biased region" description="Basic and acidic residues" evidence="1">
    <location>
        <begin position="86"/>
        <end position="104"/>
    </location>
</feature>
<dbReference type="Proteomes" id="UP001065613">
    <property type="component" value="Chromosome"/>
</dbReference>
<proteinExistence type="predicted"/>
<name>A0A977PZ87_9CYAN</name>
<organism evidence="2">
    <name type="scientific">Woronichinia naegeliana WA131</name>
    <dbReference type="NCBI Taxonomy" id="2824559"/>
    <lineage>
        <taxon>Bacteria</taxon>
        <taxon>Bacillati</taxon>
        <taxon>Cyanobacteriota</taxon>
        <taxon>Cyanophyceae</taxon>
        <taxon>Synechococcales</taxon>
        <taxon>Coelosphaeriaceae</taxon>
        <taxon>Woronichinia</taxon>
    </lineage>
</organism>
<feature type="compositionally biased region" description="Polar residues" evidence="1">
    <location>
        <begin position="105"/>
        <end position="120"/>
    </location>
</feature>
<evidence type="ECO:0000256" key="1">
    <source>
        <dbReference type="SAM" id="MobiDB-lite"/>
    </source>
</evidence>
<gene>
    <name evidence="2" type="ORF">KA717_17080</name>
</gene>
<feature type="region of interest" description="Disordered" evidence="1">
    <location>
        <begin position="23"/>
        <end position="122"/>
    </location>
</feature>
<sequence>MNYSNEDLYSHSIDYSIDQANYNDHSNLHEHNPYDTHHDHSSHNENDGSYYGNDHDHSSYDHYNSDDSYFSDDSHHNHTSTNGFHDSQHSSYEELNNDENHIDTQRSGSEQNPFPKSTPNYHDGEMIVFEKEGQTMTGKILSIHWESNHYVFKVEKKNSGTVFVVYGADILGAA</sequence>
<dbReference type="AlphaFoldDB" id="A0A977PZ87"/>
<protein>
    <submittedName>
        <fullName evidence="2">Uncharacterized protein</fullName>
    </submittedName>
</protein>
<dbReference type="KEGG" id="wna:KA717_17080"/>
<feature type="compositionally biased region" description="Basic and acidic residues" evidence="1">
    <location>
        <begin position="53"/>
        <end position="65"/>
    </location>
</feature>
<accession>A0A977PZ87</accession>
<evidence type="ECO:0000313" key="2">
    <source>
        <dbReference type="EMBL" id="UXE64078.1"/>
    </source>
</evidence>